<dbReference type="Gene3D" id="3.60.21.10">
    <property type="match status" value="1"/>
</dbReference>
<keyword evidence="3" id="KW-1185">Reference proteome</keyword>
<dbReference type="InterPro" id="IPR029052">
    <property type="entry name" value="Metallo-depent_PP-like"/>
</dbReference>
<dbReference type="SUPFAM" id="SSF56300">
    <property type="entry name" value="Metallo-dependent phosphatases"/>
    <property type="match status" value="1"/>
</dbReference>
<name>A0ABZ0TDY9_9SPHI</name>
<evidence type="ECO:0000313" key="2">
    <source>
        <dbReference type="EMBL" id="WPU91421.1"/>
    </source>
</evidence>
<gene>
    <name evidence="2" type="ORF">SNE25_19065</name>
</gene>
<feature type="domain" description="Calcineurin-like phosphoesterase" evidence="1">
    <location>
        <begin position="54"/>
        <end position="271"/>
    </location>
</feature>
<accession>A0ABZ0TDY9</accession>
<dbReference type="PANTHER" id="PTHR43143:SF1">
    <property type="entry name" value="SERINE_THREONINE-PROTEIN PHOSPHATASE CPPED1"/>
    <property type="match status" value="1"/>
</dbReference>
<evidence type="ECO:0000313" key="3">
    <source>
        <dbReference type="Proteomes" id="UP001324380"/>
    </source>
</evidence>
<dbReference type="Pfam" id="PF00149">
    <property type="entry name" value="Metallophos"/>
    <property type="match status" value="1"/>
</dbReference>
<protein>
    <submittedName>
        <fullName evidence="2">Metallophosphoesterase</fullName>
    </submittedName>
</protein>
<dbReference type="InterPro" id="IPR051918">
    <property type="entry name" value="STPP_CPPED1"/>
</dbReference>
<dbReference type="PANTHER" id="PTHR43143">
    <property type="entry name" value="METALLOPHOSPHOESTERASE, CALCINEURIN SUPERFAMILY"/>
    <property type="match status" value="1"/>
</dbReference>
<dbReference type="Proteomes" id="UP001324380">
    <property type="component" value="Chromosome"/>
</dbReference>
<dbReference type="RefSeq" id="WP_321560587.1">
    <property type="nucleotide sequence ID" value="NZ_CP139558.1"/>
</dbReference>
<proteinExistence type="predicted"/>
<organism evidence="2 3">
    <name type="scientific">Mucilaginibacter sabulilitoris</name>
    <dbReference type="NCBI Taxonomy" id="1173583"/>
    <lineage>
        <taxon>Bacteria</taxon>
        <taxon>Pseudomonadati</taxon>
        <taxon>Bacteroidota</taxon>
        <taxon>Sphingobacteriia</taxon>
        <taxon>Sphingobacteriales</taxon>
        <taxon>Sphingobacteriaceae</taxon>
        <taxon>Mucilaginibacter</taxon>
    </lineage>
</organism>
<dbReference type="EMBL" id="CP139558">
    <property type="protein sequence ID" value="WPU91421.1"/>
    <property type="molecule type" value="Genomic_DNA"/>
</dbReference>
<dbReference type="InterPro" id="IPR004843">
    <property type="entry name" value="Calcineurin-like_PHP"/>
</dbReference>
<reference evidence="2 3" key="1">
    <citation type="submission" date="2023-11" db="EMBL/GenBank/DDBJ databases">
        <title>Analysis of the Genomes of Mucilaginibacter gossypii cycad 4 and M. sabulilitoris SNA2: microbes with the potential for plant growth promotion.</title>
        <authorList>
            <person name="Hirsch A.M."/>
            <person name="Humm E."/>
            <person name="Rubbi M."/>
            <person name="Del Vecchio G."/>
            <person name="Ha S.M."/>
            <person name="Pellegrini M."/>
            <person name="Gunsalus R.P."/>
        </authorList>
    </citation>
    <scope>NUCLEOTIDE SEQUENCE [LARGE SCALE GENOMIC DNA]</scope>
    <source>
        <strain evidence="2 3">SNA2</strain>
    </source>
</reference>
<evidence type="ECO:0000259" key="1">
    <source>
        <dbReference type="Pfam" id="PF00149"/>
    </source>
</evidence>
<sequence>MTTVNTLQVKPVFKLDQPDDTHKFQPLPRPSGLYPYHLSIDDVLPGLDNKKMVFHLLGDTGSVRHPETIEVVATAMAQQYNDVNTNERPQFLYHLGDIVYNHGEAERYEQQFFLPYKNYPAPIFAIAGNHDSDINPANPISYHSLDAFTKVFCDTVSHPVNFGGATSRMSMTQPNIYWTLKTPLMNIIGLHSNVPKFGIITDEQRKWFIKELTTHNQERPNKALMVCLHHSPYSADVNHGASIPMIEFLEGVFEETGIKPDMVLSGHVHCYQRFHKLYADNTVIPYIVAGAGGFDELHAVVQPGDERFTTENPLFDNVQLVNYCDSTHGFLKLAVEKNASGLTLTGKYYAISGKEQPVQLTLADEFTVNI</sequence>